<dbReference type="GO" id="GO:0005604">
    <property type="term" value="C:basement membrane"/>
    <property type="evidence" value="ECO:0007669"/>
    <property type="project" value="UniProtKB-SubCell"/>
</dbReference>
<keyword evidence="10" id="KW-0325">Glycoprotein</keyword>
<protein>
    <submittedName>
        <fullName evidence="14">Laminin subunit alpha</fullName>
    </submittedName>
</protein>
<keyword evidence="2" id="KW-0964">Secreted</keyword>
<dbReference type="InterPro" id="IPR050440">
    <property type="entry name" value="Laminin/Netrin_ECM"/>
</dbReference>
<sequence>MECDAYTGKCLGCKHSTTGDNCQRCLPGFYGDPRNGSPDDCKPCACPLVSGNNFFAERCAALPTSENPDAYECVNCREGYTGVRCQSCAPGFYGNPIVPGGSCRRCRCGGNIDPTRPGSCNSNTGVCNLCTNNTEGQFCEQCISGYYGSAVNGDCRPCQCSQFGATDQNCDPNTGQCTCRRRYIGRKCDKCQ</sequence>
<dbReference type="InterPro" id="IPR056863">
    <property type="entry name" value="LMN_ATRN_NET-like_EGF"/>
</dbReference>
<evidence type="ECO:0000259" key="13">
    <source>
        <dbReference type="PROSITE" id="PS50027"/>
    </source>
</evidence>
<dbReference type="GO" id="GO:0007155">
    <property type="term" value="P:cell adhesion"/>
    <property type="evidence" value="ECO:0007669"/>
    <property type="project" value="UniProtKB-KW"/>
</dbReference>
<gene>
    <name evidence="14" type="ORF">ElyMa_006834300</name>
</gene>
<evidence type="ECO:0000256" key="9">
    <source>
        <dbReference type="ARBA" id="ARBA00023157"/>
    </source>
</evidence>
<dbReference type="FunFam" id="2.10.25.10:FF:000130">
    <property type="entry name" value="Laminin subunit beta 1"/>
    <property type="match status" value="1"/>
</dbReference>
<evidence type="ECO:0000256" key="6">
    <source>
        <dbReference type="ARBA" id="ARBA00022869"/>
    </source>
</evidence>
<dbReference type="EMBL" id="BMAT01013672">
    <property type="protein sequence ID" value="GFS17903.1"/>
    <property type="molecule type" value="Genomic_DNA"/>
</dbReference>
<dbReference type="SUPFAM" id="SSF57196">
    <property type="entry name" value="EGF/Laminin"/>
    <property type="match status" value="4"/>
</dbReference>
<evidence type="ECO:0000256" key="12">
    <source>
        <dbReference type="PROSITE-ProRule" id="PRU00460"/>
    </source>
</evidence>
<reference evidence="14 15" key="1">
    <citation type="journal article" date="2021" name="Elife">
        <title>Chloroplast acquisition without the gene transfer in kleptoplastic sea slugs, Plakobranchus ocellatus.</title>
        <authorList>
            <person name="Maeda T."/>
            <person name="Takahashi S."/>
            <person name="Yoshida T."/>
            <person name="Shimamura S."/>
            <person name="Takaki Y."/>
            <person name="Nagai Y."/>
            <person name="Toyoda A."/>
            <person name="Suzuki Y."/>
            <person name="Arimoto A."/>
            <person name="Ishii H."/>
            <person name="Satoh N."/>
            <person name="Nishiyama T."/>
            <person name="Hasebe M."/>
            <person name="Maruyama T."/>
            <person name="Minagawa J."/>
            <person name="Obokata J."/>
            <person name="Shigenobu S."/>
        </authorList>
    </citation>
    <scope>NUCLEOTIDE SEQUENCE [LARGE SCALE GENOMIC DNA]</scope>
</reference>
<keyword evidence="3" id="KW-0272">Extracellular matrix</keyword>
<dbReference type="SMART" id="SM00180">
    <property type="entry name" value="EGF_Lam"/>
    <property type="match status" value="4"/>
</dbReference>
<keyword evidence="6" id="KW-0084">Basement membrane</keyword>
<evidence type="ECO:0000256" key="3">
    <source>
        <dbReference type="ARBA" id="ARBA00022530"/>
    </source>
</evidence>
<comment type="caution">
    <text evidence="14">The sequence shown here is derived from an EMBL/GenBank/DDBJ whole genome shotgun (WGS) entry which is preliminary data.</text>
</comment>
<keyword evidence="15" id="KW-1185">Reference proteome</keyword>
<feature type="domain" description="Laminin EGF-like" evidence="13">
    <location>
        <begin position="1"/>
        <end position="43"/>
    </location>
</feature>
<dbReference type="PROSITE" id="PS01248">
    <property type="entry name" value="EGF_LAM_1"/>
    <property type="match status" value="2"/>
</dbReference>
<evidence type="ECO:0000256" key="5">
    <source>
        <dbReference type="ARBA" id="ARBA00022737"/>
    </source>
</evidence>
<dbReference type="PANTHER" id="PTHR10574">
    <property type="entry name" value="NETRIN/LAMININ-RELATED"/>
    <property type="match status" value="1"/>
</dbReference>
<evidence type="ECO:0000256" key="10">
    <source>
        <dbReference type="ARBA" id="ARBA00023180"/>
    </source>
</evidence>
<keyword evidence="4" id="KW-0732">Signal</keyword>
<keyword evidence="8" id="KW-0175">Coiled coil</keyword>
<dbReference type="GO" id="GO:0009887">
    <property type="term" value="P:animal organ morphogenesis"/>
    <property type="evidence" value="ECO:0007669"/>
    <property type="project" value="TreeGrafter"/>
</dbReference>
<dbReference type="FunFam" id="2.10.25.10:FF:000065">
    <property type="entry name" value="Laminin subunit beta 1"/>
    <property type="match status" value="1"/>
</dbReference>
<dbReference type="Pfam" id="PF00053">
    <property type="entry name" value="EGF_laminin"/>
    <property type="match status" value="2"/>
</dbReference>
<dbReference type="Gene3D" id="2.10.25.10">
    <property type="entry name" value="Laminin"/>
    <property type="match status" value="4"/>
</dbReference>
<comment type="caution">
    <text evidence="12">Lacks conserved residue(s) required for the propagation of feature annotation.</text>
</comment>
<evidence type="ECO:0000256" key="2">
    <source>
        <dbReference type="ARBA" id="ARBA00022525"/>
    </source>
</evidence>
<evidence type="ECO:0000313" key="14">
    <source>
        <dbReference type="EMBL" id="GFS17903.1"/>
    </source>
</evidence>
<organism evidence="14 15">
    <name type="scientific">Elysia marginata</name>
    <dbReference type="NCBI Taxonomy" id="1093978"/>
    <lineage>
        <taxon>Eukaryota</taxon>
        <taxon>Metazoa</taxon>
        <taxon>Spiralia</taxon>
        <taxon>Lophotrochozoa</taxon>
        <taxon>Mollusca</taxon>
        <taxon>Gastropoda</taxon>
        <taxon>Heterobranchia</taxon>
        <taxon>Euthyneura</taxon>
        <taxon>Panpulmonata</taxon>
        <taxon>Sacoglossa</taxon>
        <taxon>Placobranchoidea</taxon>
        <taxon>Plakobranchidae</taxon>
        <taxon>Elysia</taxon>
    </lineage>
</organism>
<dbReference type="InterPro" id="IPR002049">
    <property type="entry name" value="LE_dom"/>
</dbReference>
<name>A0AAV4J8B0_9GAST</name>
<evidence type="ECO:0000256" key="11">
    <source>
        <dbReference type="ARBA" id="ARBA00023292"/>
    </source>
</evidence>
<evidence type="ECO:0000256" key="8">
    <source>
        <dbReference type="ARBA" id="ARBA00023054"/>
    </source>
</evidence>
<dbReference type="PANTHER" id="PTHR10574:SF406">
    <property type="entry name" value="LAMININ SUBUNIT ALPHA 5"/>
    <property type="match status" value="1"/>
</dbReference>
<keyword evidence="5" id="KW-0677">Repeat</keyword>
<keyword evidence="9 12" id="KW-1015">Disulfide bond</keyword>
<feature type="disulfide bond" evidence="12">
    <location>
        <begin position="179"/>
        <end position="188"/>
    </location>
</feature>
<keyword evidence="7" id="KW-0130">Cell adhesion</keyword>
<dbReference type="Pfam" id="PF24973">
    <property type="entry name" value="EGF_LMN_ATRN"/>
    <property type="match status" value="2"/>
</dbReference>
<dbReference type="AlphaFoldDB" id="A0AAV4J8B0"/>
<evidence type="ECO:0000256" key="7">
    <source>
        <dbReference type="ARBA" id="ARBA00022889"/>
    </source>
</evidence>
<dbReference type="GO" id="GO:0009888">
    <property type="term" value="P:tissue development"/>
    <property type="evidence" value="ECO:0007669"/>
    <property type="project" value="TreeGrafter"/>
</dbReference>
<comment type="subcellular location">
    <subcellularLocation>
        <location evidence="1">Secreted</location>
        <location evidence="1">Extracellular space</location>
        <location evidence="1">Extracellular matrix</location>
        <location evidence="1">Basement membrane</location>
    </subcellularLocation>
</comment>
<accession>A0AAV4J8B0</accession>
<dbReference type="CDD" id="cd00055">
    <property type="entry name" value="EGF_Lam"/>
    <property type="match status" value="2"/>
</dbReference>
<proteinExistence type="predicted"/>
<evidence type="ECO:0000313" key="15">
    <source>
        <dbReference type="Proteomes" id="UP000762676"/>
    </source>
</evidence>
<keyword evidence="11 12" id="KW-0424">Laminin EGF-like domain</keyword>
<feature type="disulfide bond" evidence="12">
    <location>
        <begin position="160"/>
        <end position="177"/>
    </location>
</feature>
<evidence type="ECO:0000256" key="1">
    <source>
        <dbReference type="ARBA" id="ARBA00004302"/>
    </source>
</evidence>
<dbReference type="Proteomes" id="UP000762676">
    <property type="component" value="Unassembled WGS sequence"/>
</dbReference>
<feature type="domain" description="Laminin EGF-like" evidence="13">
    <location>
        <begin position="106"/>
        <end position="157"/>
    </location>
</feature>
<feature type="domain" description="Laminin EGF-like" evidence="13">
    <location>
        <begin position="158"/>
        <end position="192"/>
    </location>
</feature>
<evidence type="ECO:0000256" key="4">
    <source>
        <dbReference type="ARBA" id="ARBA00022729"/>
    </source>
</evidence>
<dbReference type="PROSITE" id="PS50027">
    <property type="entry name" value="EGF_LAM_2"/>
    <property type="match status" value="3"/>
</dbReference>
<feature type="disulfide bond" evidence="12">
    <location>
        <begin position="13"/>
        <end position="22"/>
    </location>
</feature>
<feature type="non-terminal residue" evidence="14">
    <location>
        <position position="192"/>
    </location>
</feature>
<feature type="disulfide bond" evidence="12">
    <location>
        <begin position="130"/>
        <end position="139"/>
    </location>
</feature>
<feature type="disulfide bond" evidence="12">
    <location>
        <begin position="158"/>
        <end position="170"/>
    </location>
</feature>